<gene>
    <name evidence="2" type="ORF">PSON_ATCC_30995.1.T1710054</name>
</gene>
<organism evidence="2 3">
    <name type="scientific">Paramecium sonneborni</name>
    <dbReference type="NCBI Taxonomy" id="65129"/>
    <lineage>
        <taxon>Eukaryota</taxon>
        <taxon>Sar</taxon>
        <taxon>Alveolata</taxon>
        <taxon>Ciliophora</taxon>
        <taxon>Intramacronucleata</taxon>
        <taxon>Oligohymenophorea</taxon>
        <taxon>Peniculida</taxon>
        <taxon>Parameciidae</taxon>
        <taxon>Paramecium</taxon>
    </lineage>
</organism>
<dbReference type="EMBL" id="CAJJDN010000171">
    <property type="protein sequence ID" value="CAD8126875.1"/>
    <property type="molecule type" value="Genomic_DNA"/>
</dbReference>
<evidence type="ECO:0000313" key="2">
    <source>
        <dbReference type="EMBL" id="CAD8126875.1"/>
    </source>
</evidence>
<proteinExistence type="predicted"/>
<protein>
    <submittedName>
        <fullName evidence="2">Uncharacterized protein</fullName>
    </submittedName>
</protein>
<evidence type="ECO:0000256" key="1">
    <source>
        <dbReference type="SAM" id="MobiDB-lite"/>
    </source>
</evidence>
<sequence length="194" mass="23088">MGCASTRSKIEKIKQDLKIKERQVGKLNDELGRLDKQIEKLQTEGREDEVQLKVQDYEQMKKEKTLLTNDIQRRKKTLKQLEETINKNNSLIDQNDLDKKQIDKKKQQAEYLIVRQKQEEKLAKIGDANEDLMNEEERQEQNEQQYKRVPNSQKRIIQEYPPPNAMYQFKSLETQQNKINNQPQIQKVQSGIYN</sequence>
<accession>A0A8S1RJA3</accession>
<name>A0A8S1RJA3_9CILI</name>
<comment type="caution">
    <text evidence="2">The sequence shown here is derived from an EMBL/GenBank/DDBJ whole genome shotgun (WGS) entry which is preliminary data.</text>
</comment>
<feature type="region of interest" description="Disordered" evidence="1">
    <location>
        <begin position="131"/>
        <end position="162"/>
    </location>
</feature>
<dbReference type="Proteomes" id="UP000692954">
    <property type="component" value="Unassembled WGS sequence"/>
</dbReference>
<keyword evidence="3" id="KW-1185">Reference proteome</keyword>
<reference evidence="2" key="1">
    <citation type="submission" date="2021-01" db="EMBL/GenBank/DDBJ databases">
        <authorList>
            <consortium name="Genoscope - CEA"/>
            <person name="William W."/>
        </authorList>
    </citation>
    <scope>NUCLEOTIDE SEQUENCE</scope>
</reference>
<evidence type="ECO:0000313" key="3">
    <source>
        <dbReference type="Proteomes" id="UP000692954"/>
    </source>
</evidence>
<dbReference type="AlphaFoldDB" id="A0A8S1RJA3"/>